<dbReference type="AlphaFoldDB" id="A0A072NDN9"/>
<organism evidence="1 2">
    <name type="scientific">Schinkia azotoformans MEV2011</name>
    <dbReference type="NCBI Taxonomy" id="1348973"/>
    <lineage>
        <taxon>Bacteria</taxon>
        <taxon>Bacillati</taxon>
        <taxon>Bacillota</taxon>
        <taxon>Bacilli</taxon>
        <taxon>Bacillales</taxon>
        <taxon>Bacillaceae</taxon>
        <taxon>Calidifontibacillus/Schinkia group</taxon>
        <taxon>Schinkia</taxon>
    </lineage>
</organism>
<sequence>VKRNMTDSSKDVVIESLRKKVKHLEEENKKLKEQLKVDWAAIYNELN</sequence>
<dbReference type="EMBL" id="JJRY01000053">
    <property type="protein sequence ID" value="KEF35804.1"/>
    <property type="molecule type" value="Genomic_DNA"/>
</dbReference>
<evidence type="ECO:0000313" key="2">
    <source>
        <dbReference type="Proteomes" id="UP000027936"/>
    </source>
</evidence>
<proteinExistence type="predicted"/>
<dbReference type="PATRIC" id="fig|1348973.3.peg.4874"/>
<accession>A0A072NDN9</accession>
<gene>
    <name evidence="1" type="ORF">M670_05028</name>
</gene>
<name>A0A072NDN9_SCHAZ</name>
<protein>
    <submittedName>
        <fullName evidence="1">Uncharacterized protein</fullName>
    </submittedName>
</protein>
<reference evidence="1 2" key="1">
    <citation type="submission" date="2014-04" db="EMBL/GenBank/DDBJ databases">
        <title>Draft genome sequence of Bacillus azotoformans MEV2011, a (co-) denitrifying strain unable to grow in the presence of oxygen.</title>
        <authorList>
            <person name="Nielsen M."/>
            <person name="Schreiber L."/>
            <person name="Finster K."/>
            <person name="Schramm A."/>
        </authorList>
    </citation>
    <scope>NUCLEOTIDE SEQUENCE [LARGE SCALE GENOMIC DNA]</scope>
    <source>
        <strain evidence="1 2">MEV2011</strain>
    </source>
</reference>
<dbReference type="Proteomes" id="UP000027936">
    <property type="component" value="Unassembled WGS sequence"/>
</dbReference>
<comment type="caution">
    <text evidence="1">The sequence shown here is derived from an EMBL/GenBank/DDBJ whole genome shotgun (WGS) entry which is preliminary data.</text>
</comment>
<evidence type="ECO:0000313" key="1">
    <source>
        <dbReference type="EMBL" id="KEF35804.1"/>
    </source>
</evidence>
<feature type="non-terminal residue" evidence="1">
    <location>
        <position position="1"/>
    </location>
</feature>